<organism evidence="3 5">
    <name type="scientific">Cannabis sativa</name>
    <name type="common">Hemp</name>
    <name type="synonym">Marijuana</name>
    <dbReference type="NCBI Taxonomy" id="3483"/>
    <lineage>
        <taxon>Eukaryota</taxon>
        <taxon>Viridiplantae</taxon>
        <taxon>Streptophyta</taxon>
        <taxon>Embryophyta</taxon>
        <taxon>Tracheophyta</taxon>
        <taxon>Spermatophyta</taxon>
        <taxon>Magnoliopsida</taxon>
        <taxon>eudicotyledons</taxon>
        <taxon>Gunneridae</taxon>
        <taxon>Pentapetalae</taxon>
        <taxon>rosids</taxon>
        <taxon>fabids</taxon>
        <taxon>Rosales</taxon>
        <taxon>Cannabaceae</taxon>
        <taxon>Cannabis</taxon>
    </lineage>
</organism>
<gene>
    <name evidence="2" type="ORF">F8388_003234</name>
    <name evidence="3" type="ORF">G4B88_012699</name>
</gene>
<keyword evidence="1" id="KW-0175">Coiled coil</keyword>
<feature type="coiled-coil region" evidence="1">
    <location>
        <begin position="122"/>
        <end position="156"/>
    </location>
</feature>
<evidence type="ECO:0000313" key="4">
    <source>
        <dbReference type="Proteomes" id="UP000525078"/>
    </source>
</evidence>
<accession>A0A7J6FM19</accession>
<keyword evidence="5" id="KW-1185">Reference proteome</keyword>
<protein>
    <submittedName>
        <fullName evidence="3">Uncharacterized protein</fullName>
    </submittedName>
</protein>
<dbReference type="Proteomes" id="UP000583929">
    <property type="component" value="Unassembled WGS sequence"/>
</dbReference>
<proteinExistence type="predicted"/>
<dbReference type="Proteomes" id="UP000525078">
    <property type="component" value="Unassembled WGS sequence"/>
</dbReference>
<evidence type="ECO:0000313" key="5">
    <source>
        <dbReference type="Proteomes" id="UP000583929"/>
    </source>
</evidence>
<evidence type="ECO:0000313" key="3">
    <source>
        <dbReference type="EMBL" id="KAF4370899.1"/>
    </source>
</evidence>
<feature type="coiled-coil region" evidence="1">
    <location>
        <begin position="188"/>
        <end position="265"/>
    </location>
</feature>
<comment type="caution">
    <text evidence="3">The sequence shown here is derived from an EMBL/GenBank/DDBJ whole genome shotgun (WGS) entry which is preliminary data.</text>
</comment>
<dbReference type="AlphaFoldDB" id="A0A7J6FM19"/>
<name>A0A7J6FM19_CANSA</name>
<evidence type="ECO:0000313" key="2">
    <source>
        <dbReference type="EMBL" id="KAF4351581.1"/>
    </source>
</evidence>
<dbReference type="EMBL" id="JAATIP010000333">
    <property type="protein sequence ID" value="KAF4351581.1"/>
    <property type="molecule type" value="Genomic_DNA"/>
</dbReference>
<evidence type="ECO:0000256" key="1">
    <source>
        <dbReference type="SAM" id="Coils"/>
    </source>
</evidence>
<dbReference type="EMBL" id="JAATIQ010000201">
    <property type="protein sequence ID" value="KAF4370899.1"/>
    <property type="molecule type" value="Genomic_DNA"/>
</dbReference>
<sequence>MNGIVGESLCLEFMSLTQFQYYNSIHHFLKSQGEFPITTTTTLISVPKMGGKPSKHSKRGLSSSCEKGLVKKKKNNKVKFIIQEEKSSTNNSGESKYQRVMKEQSPKVIVYEKEMMAFAFKKAEWKQEKKKLKEEVKMLKTLVDEKEDKIREMEQQGLVVANNNNNNNDNNNSSVEKEWAFLGANFLVDQMEQERARRDQTIEKWKQLYLAIKMELDDLIQRTHEGGLYWRAEEEDIAEELKREVQAKEETIKELKSKLVSMEQEMYKRDREVDILRQSLRIMTSKKVVQTNKKNLPKKKTLVIQGGKL</sequence>
<dbReference type="PANTHER" id="PTHR37226">
    <property type="entry name" value="GOLGIN FAMILY A PROTEIN"/>
    <property type="match status" value="1"/>
</dbReference>
<reference evidence="4 5" key="1">
    <citation type="journal article" date="2020" name="bioRxiv">
        <title>Sequence and annotation of 42 cannabis genomes reveals extensive copy number variation in cannabinoid synthesis and pathogen resistance genes.</title>
        <authorList>
            <person name="Mckernan K.J."/>
            <person name="Helbert Y."/>
            <person name="Kane L.T."/>
            <person name="Ebling H."/>
            <person name="Zhang L."/>
            <person name="Liu B."/>
            <person name="Eaton Z."/>
            <person name="Mclaughlin S."/>
            <person name="Kingan S."/>
            <person name="Baybayan P."/>
            <person name="Concepcion G."/>
            <person name="Jordan M."/>
            <person name="Riva A."/>
            <person name="Barbazuk W."/>
            <person name="Harkins T."/>
        </authorList>
    </citation>
    <scope>NUCLEOTIDE SEQUENCE [LARGE SCALE GENOMIC DNA]</scope>
    <source>
        <strain evidence="4 5">cv. Jamaican Lion 4</strain>
        <strain evidence="3">Father</strain>
        <strain evidence="2">Mother</strain>
        <tissue evidence="3">Leaf</tissue>
    </source>
</reference>
<dbReference type="PANTHER" id="PTHR37226:SF4">
    <property type="entry name" value="GOLGIN FAMILY A PROTEIN"/>
    <property type="match status" value="1"/>
</dbReference>